<proteinExistence type="predicted"/>
<name>A0A1N7GGQ5_9NOCA</name>
<evidence type="ECO:0000313" key="2">
    <source>
        <dbReference type="Proteomes" id="UP000186218"/>
    </source>
</evidence>
<protein>
    <submittedName>
        <fullName evidence="1">Uncharacterized protein</fullName>
    </submittedName>
</protein>
<keyword evidence="2" id="KW-1185">Reference proteome</keyword>
<organism evidence="1 2">
    <name type="scientific">Williamsia sterculiae</name>
    <dbReference type="NCBI Taxonomy" id="1344003"/>
    <lineage>
        <taxon>Bacteria</taxon>
        <taxon>Bacillati</taxon>
        <taxon>Actinomycetota</taxon>
        <taxon>Actinomycetes</taxon>
        <taxon>Mycobacteriales</taxon>
        <taxon>Nocardiaceae</taxon>
        <taxon>Williamsia</taxon>
    </lineage>
</organism>
<gene>
    <name evidence="1" type="ORF">SAMN05445060_2759</name>
</gene>
<sequence length="114" mass="13584">MRRFEQSWTFNPPDFRRPQSYRVIVGTRPGGGRNGRIATLRSPRETREWLEATRNLTIGPHITHLYVTYRGYWGPSVPYEERMQVGGWNRGLRWNRFEPWLDRCLWAGKPPLVN</sequence>
<dbReference type="EMBL" id="FTNT01000008">
    <property type="protein sequence ID" value="SIS11698.1"/>
    <property type="molecule type" value="Genomic_DNA"/>
</dbReference>
<dbReference type="Proteomes" id="UP000186218">
    <property type="component" value="Unassembled WGS sequence"/>
</dbReference>
<dbReference type="AlphaFoldDB" id="A0A1N7GGQ5"/>
<accession>A0A1N7GGQ5</accession>
<reference evidence="1 2" key="1">
    <citation type="submission" date="2017-01" db="EMBL/GenBank/DDBJ databases">
        <authorList>
            <person name="Mah S.A."/>
            <person name="Swanson W.J."/>
            <person name="Moy G.W."/>
            <person name="Vacquier V.D."/>
        </authorList>
    </citation>
    <scope>NUCLEOTIDE SEQUENCE [LARGE SCALE GENOMIC DNA]</scope>
    <source>
        <strain evidence="1 2">CPCC 203464</strain>
    </source>
</reference>
<evidence type="ECO:0000313" key="1">
    <source>
        <dbReference type="EMBL" id="SIS11698.1"/>
    </source>
</evidence>